<sequence>MSSVRVGKEAVILEELRNHADPPGSAYSDVPTNFTERLAHDSDTTVSKSP</sequence>
<dbReference type="AlphaFoldDB" id="A0A1F5L988"/>
<dbReference type="Proteomes" id="UP000177622">
    <property type="component" value="Unassembled WGS sequence"/>
</dbReference>
<comment type="caution">
    <text evidence="1">The sequence shown here is derived from an EMBL/GenBank/DDBJ whole genome shotgun (WGS) entry which is preliminary data.</text>
</comment>
<dbReference type="GeneID" id="34579538"/>
<evidence type="ECO:0000313" key="1">
    <source>
        <dbReference type="EMBL" id="OGE49798.1"/>
    </source>
</evidence>
<protein>
    <submittedName>
        <fullName evidence="1">Uncharacterized protein</fullName>
    </submittedName>
</protein>
<organism evidence="1 2">
    <name type="scientific">Penicillium arizonense</name>
    <dbReference type="NCBI Taxonomy" id="1835702"/>
    <lineage>
        <taxon>Eukaryota</taxon>
        <taxon>Fungi</taxon>
        <taxon>Dikarya</taxon>
        <taxon>Ascomycota</taxon>
        <taxon>Pezizomycotina</taxon>
        <taxon>Eurotiomycetes</taxon>
        <taxon>Eurotiomycetidae</taxon>
        <taxon>Eurotiales</taxon>
        <taxon>Aspergillaceae</taxon>
        <taxon>Penicillium</taxon>
    </lineage>
</organism>
<accession>A0A1F5L988</accession>
<dbReference type="STRING" id="1835702.A0A1F5L988"/>
<name>A0A1F5L988_PENAI</name>
<reference evidence="1 2" key="1">
    <citation type="journal article" date="2016" name="Sci. Rep.">
        <title>Penicillium arizonense, a new, genome sequenced fungal species, reveals a high chemical diversity in secreted metabolites.</title>
        <authorList>
            <person name="Grijseels S."/>
            <person name="Nielsen J.C."/>
            <person name="Randelovic M."/>
            <person name="Nielsen J."/>
            <person name="Nielsen K.F."/>
            <person name="Workman M."/>
            <person name="Frisvad J.C."/>
        </authorList>
    </citation>
    <scope>NUCLEOTIDE SEQUENCE [LARGE SCALE GENOMIC DNA]</scope>
    <source>
        <strain evidence="1 2">CBS 141311</strain>
    </source>
</reference>
<evidence type="ECO:0000313" key="2">
    <source>
        <dbReference type="Proteomes" id="UP000177622"/>
    </source>
</evidence>
<dbReference type="EMBL" id="LXJU01000019">
    <property type="protein sequence ID" value="OGE49798.1"/>
    <property type="molecule type" value="Genomic_DNA"/>
</dbReference>
<gene>
    <name evidence="1" type="ORF">PENARI_c019G06550</name>
</gene>
<proteinExistence type="predicted"/>
<dbReference type="RefSeq" id="XP_022485249.1">
    <property type="nucleotide sequence ID" value="XM_022634804.1"/>
</dbReference>
<keyword evidence="2" id="KW-1185">Reference proteome</keyword>